<dbReference type="AlphaFoldDB" id="A0A4Q1D0R9"/>
<dbReference type="SMART" id="SM00448">
    <property type="entry name" value="REC"/>
    <property type="match status" value="1"/>
</dbReference>
<feature type="domain" description="OmpR/PhoB-type" evidence="9">
    <location>
        <begin position="126"/>
        <end position="224"/>
    </location>
</feature>
<reference evidence="10 11" key="1">
    <citation type="submission" date="2019-01" db="EMBL/GenBank/DDBJ databases">
        <title>Filimonas sp. strain TTM-71.</title>
        <authorList>
            <person name="Chen W.-M."/>
        </authorList>
    </citation>
    <scope>NUCLEOTIDE SEQUENCE [LARGE SCALE GENOMIC DNA]</scope>
    <source>
        <strain evidence="10 11">TTM-71</strain>
    </source>
</reference>
<dbReference type="CDD" id="cd00383">
    <property type="entry name" value="trans_reg_C"/>
    <property type="match status" value="1"/>
</dbReference>
<gene>
    <name evidence="10" type="ORF">ESB13_20690</name>
</gene>
<evidence type="ECO:0000256" key="2">
    <source>
        <dbReference type="ARBA" id="ARBA00023012"/>
    </source>
</evidence>
<dbReference type="EMBL" id="SDHZ01000004">
    <property type="protein sequence ID" value="RXK81356.1"/>
    <property type="molecule type" value="Genomic_DNA"/>
</dbReference>
<organism evidence="10 11">
    <name type="scientific">Filimonas effusa</name>
    <dbReference type="NCBI Taxonomy" id="2508721"/>
    <lineage>
        <taxon>Bacteria</taxon>
        <taxon>Pseudomonadati</taxon>
        <taxon>Bacteroidota</taxon>
        <taxon>Chitinophagia</taxon>
        <taxon>Chitinophagales</taxon>
        <taxon>Chitinophagaceae</taxon>
        <taxon>Filimonas</taxon>
    </lineage>
</organism>
<dbReference type="GO" id="GO:0032993">
    <property type="term" value="C:protein-DNA complex"/>
    <property type="evidence" value="ECO:0007669"/>
    <property type="project" value="TreeGrafter"/>
</dbReference>
<evidence type="ECO:0000256" key="7">
    <source>
        <dbReference type="PROSITE-ProRule" id="PRU01091"/>
    </source>
</evidence>
<evidence type="ECO:0000313" key="10">
    <source>
        <dbReference type="EMBL" id="RXK81356.1"/>
    </source>
</evidence>
<dbReference type="InterPro" id="IPR001789">
    <property type="entry name" value="Sig_transdc_resp-reg_receiver"/>
</dbReference>
<dbReference type="GO" id="GO:0000976">
    <property type="term" value="F:transcription cis-regulatory region binding"/>
    <property type="evidence" value="ECO:0007669"/>
    <property type="project" value="TreeGrafter"/>
</dbReference>
<dbReference type="Gene3D" id="1.10.10.10">
    <property type="entry name" value="Winged helix-like DNA-binding domain superfamily/Winged helix DNA-binding domain"/>
    <property type="match status" value="1"/>
</dbReference>
<keyword evidence="3" id="KW-0805">Transcription regulation</keyword>
<keyword evidence="1 6" id="KW-0597">Phosphoprotein</keyword>
<dbReference type="InterPro" id="IPR001867">
    <property type="entry name" value="OmpR/PhoB-type_DNA-bd"/>
</dbReference>
<dbReference type="CDD" id="cd19935">
    <property type="entry name" value="REC_OmpR_CusR-like"/>
    <property type="match status" value="1"/>
</dbReference>
<dbReference type="PANTHER" id="PTHR48111:SF22">
    <property type="entry name" value="REGULATOR OF RPOS"/>
    <property type="match status" value="1"/>
</dbReference>
<dbReference type="RefSeq" id="WP_129005608.1">
    <property type="nucleotide sequence ID" value="NZ_SDHZ01000004.1"/>
</dbReference>
<name>A0A4Q1D0R9_9BACT</name>
<dbReference type="Pfam" id="PF00072">
    <property type="entry name" value="Response_reg"/>
    <property type="match status" value="1"/>
</dbReference>
<evidence type="ECO:0000313" key="11">
    <source>
        <dbReference type="Proteomes" id="UP000290545"/>
    </source>
</evidence>
<keyword evidence="11" id="KW-1185">Reference proteome</keyword>
<dbReference type="SUPFAM" id="SSF52172">
    <property type="entry name" value="CheY-like"/>
    <property type="match status" value="1"/>
</dbReference>
<comment type="caution">
    <text evidence="10">The sequence shown here is derived from an EMBL/GenBank/DDBJ whole genome shotgun (WGS) entry which is preliminary data.</text>
</comment>
<dbReference type="PROSITE" id="PS51755">
    <property type="entry name" value="OMPR_PHOB"/>
    <property type="match status" value="1"/>
</dbReference>
<keyword evidence="5" id="KW-0804">Transcription</keyword>
<evidence type="ECO:0000256" key="6">
    <source>
        <dbReference type="PROSITE-ProRule" id="PRU00169"/>
    </source>
</evidence>
<evidence type="ECO:0000256" key="4">
    <source>
        <dbReference type="ARBA" id="ARBA00023125"/>
    </source>
</evidence>
<dbReference type="Gene3D" id="6.10.250.690">
    <property type="match status" value="1"/>
</dbReference>
<feature type="modified residue" description="4-aspartylphosphate" evidence="6">
    <location>
        <position position="51"/>
    </location>
</feature>
<dbReference type="OrthoDB" id="9790442at2"/>
<feature type="domain" description="Response regulatory" evidence="8">
    <location>
        <begin position="2"/>
        <end position="116"/>
    </location>
</feature>
<feature type="DNA-binding region" description="OmpR/PhoB-type" evidence="7">
    <location>
        <begin position="126"/>
        <end position="224"/>
    </location>
</feature>
<evidence type="ECO:0000256" key="5">
    <source>
        <dbReference type="ARBA" id="ARBA00023163"/>
    </source>
</evidence>
<keyword evidence="2" id="KW-0902">Two-component regulatory system</keyword>
<dbReference type="GO" id="GO:0006355">
    <property type="term" value="P:regulation of DNA-templated transcription"/>
    <property type="evidence" value="ECO:0007669"/>
    <property type="project" value="InterPro"/>
</dbReference>
<evidence type="ECO:0000256" key="3">
    <source>
        <dbReference type="ARBA" id="ARBA00023015"/>
    </source>
</evidence>
<dbReference type="FunFam" id="1.10.10.10:FF:000005">
    <property type="entry name" value="Two-component system response regulator"/>
    <property type="match status" value="1"/>
</dbReference>
<dbReference type="InterPro" id="IPR039420">
    <property type="entry name" value="WalR-like"/>
</dbReference>
<evidence type="ECO:0000259" key="9">
    <source>
        <dbReference type="PROSITE" id="PS51755"/>
    </source>
</evidence>
<proteinExistence type="predicted"/>
<dbReference type="SMART" id="SM00862">
    <property type="entry name" value="Trans_reg_C"/>
    <property type="match status" value="1"/>
</dbReference>
<evidence type="ECO:0000259" key="8">
    <source>
        <dbReference type="PROSITE" id="PS50110"/>
    </source>
</evidence>
<sequence>MKVLLIEDEVNVASFIQRGLTEAGYEVTVAMDGVSGLSIATTHEFTVILLDVMLPGMNGLELCRKLRLTNRQVPVLMLTALGSTENIVAGLDTGADDYLVKPFKLAELLARIRSLTRRQPQQLTDSTLLVIDDLVVDVNAKIVKRNFKPIALTATEYRLLEFMMRNQRKVLSRVEILEQVWGIDFNMGTNVVDVYVNYLRKKIDKGFDTKLIHTVIGMGYIMKEVYGNETTD</sequence>
<dbReference type="FunFam" id="3.40.50.2300:FF:000001">
    <property type="entry name" value="DNA-binding response regulator PhoB"/>
    <property type="match status" value="1"/>
</dbReference>
<protein>
    <submittedName>
        <fullName evidence="10">Response regulator transcription factor</fullName>
    </submittedName>
</protein>
<dbReference type="PANTHER" id="PTHR48111">
    <property type="entry name" value="REGULATOR OF RPOS"/>
    <property type="match status" value="1"/>
</dbReference>
<dbReference type="Proteomes" id="UP000290545">
    <property type="component" value="Unassembled WGS sequence"/>
</dbReference>
<dbReference type="GO" id="GO:0005829">
    <property type="term" value="C:cytosol"/>
    <property type="evidence" value="ECO:0007669"/>
    <property type="project" value="TreeGrafter"/>
</dbReference>
<dbReference type="InterPro" id="IPR011006">
    <property type="entry name" value="CheY-like_superfamily"/>
</dbReference>
<keyword evidence="4 7" id="KW-0238">DNA-binding</keyword>
<accession>A0A4Q1D0R9</accession>
<dbReference type="Pfam" id="PF00486">
    <property type="entry name" value="Trans_reg_C"/>
    <property type="match status" value="1"/>
</dbReference>
<dbReference type="PROSITE" id="PS50110">
    <property type="entry name" value="RESPONSE_REGULATORY"/>
    <property type="match status" value="1"/>
</dbReference>
<dbReference type="InterPro" id="IPR036388">
    <property type="entry name" value="WH-like_DNA-bd_sf"/>
</dbReference>
<evidence type="ECO:0000256" key="1">
    <source>
        <dbReference type="ARBA" id="ARBA00022553"/>
    </source>
</evidence>
<dbReference type="GO" id="GO:0000156">
    <property type="term" value="F:phosphorelay response regulator activity"/>
    <property type="evidence" value="ECO:0007669"/>
    <property type="project" value="TreeGrafter"/>
</dbReference>
<dbReference type="Gene3D" id="3.40.50.2300">
    <property type="match status" value="1"/>
</dbReference>